<organism evidence="1 2">
    <name type="scientific">Spiribacter pallidus</name>
    <dbReference type="NCBI Taxonomy" id="1987936"/>
    <lineage>
        <taxon>Bacteria</taxon>
        <taxon>Pseudomonadati</taxon>
        <taxon>Pseudomonadota</taxon>
        <taxon>Gammaproteobacteria</taxon>
        <taxon>Chromatiales</taxon>
        <taxon>Ectothiorhodospiraceae</taxon>
        <taxon>Spiribacter</taxon>
    </lineage>
</organism>
<reference evidence="1 2" key="1">
    <citation type="submission" date="2024-02" db="EMBL/GenBank/DDBJ databases">
        <title>New especies of Spiribacter isolated from saline water.</title>
        <authorList>
            <person name="Leon M.J."/>
            <person name="De La Haba R."/>
            <person name="Sanchez-Porro C."/>
            <person name="Ventosa A."/>
        </authorList>
    </citation>
    <scope>NUCLEOTIDE SEQUENCE [LARGE SCALE GENOMIC DNA]</scope>
    <source>
        <strain evidence="2">ag22IC6-390</strain>
    </source>
</reference>
<dbReference type="Pfam" id="PF02423">
    <property type="entry name" value="OCD_Mu_crystall"/>
    <property type="match status" value="1"/>
</dbReference>
<dbReference type="Proteomes" id="UP001556709">
    <property type="component" value="Unassembled WGS sequence"/>
</dbReference>
<dbReference type="PANTHER" id="PTHR13812">
    <property type="entry name" value="KETIMINE REDUCTASE MU-CRYSTALLIN"/>
    <property type="match status" value="1"/>
</dbReference>
<evidence type="ECO:0000313" key="1">
    <source>
        <dbReference type="EMBL" id="MEX0469150.1"/>
    </source>
</evidence>
<dbReference type="Gene3D" id="3.30.1780.10">
    <property type="entry name" value="ornithine cyclodeaminase, domain 1"/>
    <property type="match status" value="1"/>
</dbReference>
<keyword evidence="2" id="KW-1185">Reference proteome</keyword>
<dbReference type="PANTHER" id="PTHR13812:SF19">
    <property type="entry name" value="KETIMINE REDUCTASE MU-CRYSTALLIN"/>
    <property type="match status" value="1"/>
</dbReference>
<evidence type="ECO:0000313" key="2">
    <source>
        <dbReference type="Proteomes" id="UP001556709"/>
    </source>
</evidence>
<name>A0ABV3TDF2_9GAMM</name>
<sequence length="320" mass="33734">MSETDVATLVDLDLALEAVEAVFMAMDAGEADAFPVVREPIGYQEALYGYKSGFDRNAMTLGVKVGGYWPRNGDRGLASHQSTVLLVAPETGQCNALVAGNHLTALRTAAAAASSIRHLAPAGARVLGILGAGHQASWQLEAALDIGAFTEVLAWNRRPERTQALEAIAERRGCSFRPVSLPELGEASDVIITITSSFAPLLEDVHVVGPTHIAAMGTDTEGKQELDPVLVARARCFAELPSQSARLGECQHAVGEGLMAESEIASLGGVIAERVPGRKASELTLFDGSGVGLQDLSLARAALERARVRGMGRRLDLTSE</sequence>
<dbReference type="Gene3D" id="3.40.50.720">
    <property type="entry name" value="NAD(P)-binding Rossmann-like Domain"/>
    <property type="match status" value="1"/>
</dbReference>
<comment type="caution">
    <text evidence="1">The sequence shown here is derived from an EMBL/GenBank/DDBJ whole genome shotgun (WGS) entry which is preliminary data.</text>
</comment>
<dbReference type="InterPro" id="IPR036291">
    <property type="entry name" value="NAD(P)-bd_dom_sf"/>
</dbReference>
<dbReference type="InterPro" id="IPR003462">
    <property type="entry name" value="ODC_Mu_crystall"/>
</dbReference>
<dbReference type="PIRSF" id="PIRSF001439">
    <property type="entry name" value="CryM"/>
    <property type="match status" value="1"/>
</dbReference>
<protein>
    <submittedName>
        <fullName evidence="1">Ornithine cyclodeaminase family protein</fullName>
    </submittedName>
</protein>
<gene>
    <name evidence="1" type="ORF">V6X73_05360</name>
</gene>
<dbReference type="EMBL" id="JBAKFM010000002">
    <property type="protein sequence ID" value="MEX0469150.1"/>
    <property type="molecule type" value="Genomic_DNA"/>
</dbReference>
<dbReference type="SUPFAM" id="SSF51735">
    <property type="entry name" value="NAD(P)-binding Rossmann-fold domains"/>
    <property type="match status" value="1"/>
</dbReference>
<accession>A0ABV3TDF2</accession>
<proteinExistence type="predicted"/>
<dbReference type="InterPro" id="IPR023401">
    <property type="entry name" value="ODC_N"/>
</dbReference>